<evidence type="ECO:0000313" key="1">
    <source>
        <dbReference type="EMBL" id="MCG7945461.1"/>
    </source>
</evidence>
<dbReference type="Proteomes" id="UP000886667">
    <property type="component" value="Unassembled WGS sequence"/>
</dbReference>
<dbReference type="EMBL" id="JAEPCM010000104">
    <property type="protein sequence ID" value="MCG7945461.1"/>
    <property type="molecule type" value="Genomic_DNA"/>
</dbReference>
<protein>
    <submittedName>
        <fullName evidence="1">Uncharacterized protein</fullName>
    </submittedName>
</protein>
<dbReference type="InterPro" id="IPR011047">
    <property type="entry name" value="Quinoprotein_ADH-like_sf"/>
</dbReference>
<dbReference type="SUPFAM" id="SSF50998">
    <property type="entry name" value="Quinoprotein alcohol dehydrogenase-like"/>
    <property type="match status" value="1"/>
</dbReference>
<dbReference type="AlphaFoldDB" id="A0A9E4KAM8"/>
<comment type="caution">
    <text evidence="1">The sequence shown here is derived from an EMBL/GenBank/DDBJ whole genome shotgun (WGS) entry which is preliminary data.</text>
</comment>
<proteinExistence type="predicted"/>
<gene>
    <name evidence="1" type="ORF">JAZ07_03850</name>
</gene>
<reference evidence="1" key="1">
    <citation type="journal article" date="2021" name="Proc. Natl. Acad. Sci. U.S.A.">
        <title>Global biogeography of chemosynthetic symbionts reveals both localized and globally distributed symbiont groups. .</title>
        <authorList>
            <person name="Osvatic J.T."/>
            <person name="Wilkins L.G.E."/>
            <person name="Leibrecht L."/>
            <person name="Leray M."/>
            <person name="Zauner S."/>
            <person name="Polzin J."/>
            <person name="Camacho Y."/>
            <person name="Gros O."/>
            <person name="van Gils J.A."/>
            <person name="Eisen J.A."/>
            <person name="Petersen J.M."/>
            <person name="Yuen B."/>
        </authorList>
    </citation>
    <scope>NUCLEOTIDE SEQUENCE</scope>
    <source>
        <strain evidence="1">MAGclacostrist064TRANS</strain>
    </source>
</reference>
<organism evidence="1 2">
    <name type="scientific">Candidatus Thiodiazotropha taylori</name>
    <dbReference type="NCBI Taxonomy" id="2792791"/>
    <lineage>
        <taxon>Bacteria</taxon>
        <taxon>Pseudomonadati</taxon>
        <taxon>Pseudomonadota</taxon>
        <taxon>Gammaproteobacteria</taxon>
        <taxon>Chromatiales</taxon>
        <taxon>Sedimenticolaceae</taxon>
        <taxon>Candidatus Thiodiazotropha</taxon>
    </lineage>
</organism>
<accession>A0A9E4KAM8</accession>
<sequence length="308" mass="34822">MSEKRIESVYFVDGCVIEHDYIYFATKLKSLDPNEYDFSRMFYLDRENWIYHDLNWDVVSCCLLPEKGGDKRRYCALSMQGDVELEYLGGVDVEKIEGAGTYEGVGAVKQIKEIAGTLYVCGDQGQVYKRSAPGKWVHMDEGLLDTNISATALDLNGIDGTHEHDIYVVGYHGRIFHRNAAGWSELDSPTNLHLERVCCVSAEEVYICGNEGTLLKGNAEGFSVHRLDGFKEHFWDVEWFDGKLYIASLVGLFVFDGEEIVAVETGLEPDIGGYRLDARDGVLWSFGVDDLAFYDGKKWHRVVHPDNQ</sequence>
<evidence type="ECO:0000313" key="2">
    <source>
        <dbReference type="Proteomes" id="UP000886667"/>
    </source>
</evidence>
<name>A0A9E4KAM8_9GAMM</name>